<accession>A0A0H4A501</accession>
<name>A0A0H4A501_9GAMM</name>
<dbReference type="AlphaFoldDB" id="A0A0H4A501"/>
<proteinExistence type="predicted"/>
<organism evidence="1">
    <name type="scientific">Enterovibrio norvegicus</name>
    <dbReference type="NCBI Taxonomy" id="188144"/>
    <lineage>
        <taxon>Bacteria</taxon>
        <taxon>Pseudomonadati</taxon>
        <taxon>Pseudomonadota</taxon>
        <taxon>Gammaproteobacteria</taxon>
        <taxon>Vibrionales</taxon>
        <taxon>Vibrionaceae</taxon>
        <taxon>Enterovibrio</taxon>
    </lineage>
</organism>
<dbReference type="EMBL" id="KP795714">
    <property type="protein sequence ID" value="AKN40966.1"/>
    <property type="molecule type" value="Genomic_DNA"/>
</dbReference>
<reference evidence="1" key="1">
    <citation type="journal article" date="2015" name="MBio">
        <title>Eco-Evolutionary Dynamics of Episomes among Ecologically Cohesive Bacterial Populations.</title>
        <authorList>
            <person name="Xue H."/>
            <person name="Cordero O.X."/>
            <person name="Camas F.M."/>
            <person name="Trimble W."/>
            <person name="Meyer F."/>
            <person name="Guglielmini J."/>
            <person name="Rocha E.P."/>
            <person name="Polz M.F."/>
        </authorList>
    </citation>
    <scope>NUCLEOTIDE SEQUENCE</scope>
    <source>
        <strain evidence="1">FF_351</strain>
    </source>
</reference>
<evidence type="ECO:0000313" key="1">
    <source>
        <dbReference type="EMBL" id="AKN40966.1"/>
    </source>
</evidence>
<protein>
    <submittedName>
        <fullName evidence="1">Uncharacterized protein</fullName>
    </submittedName>
</protein>
<sequence>MKKELLIDPIVKMLLEDVKGYIGGNKALLPEAKRSVAILKKEYDVTPSFIASACDAGMGAVSEVW</sequence>